<dbReference type="InterPro" id="IPR023996">
    <property type="entry name" value="TonB-dep_OMP_SusC/RagA"/>
</dbReference>
<keyword evidence="4 8" id="KW-0812">Transmembrane</keyword>
<dbReference type="Pfam" id="PF00593">
    <property type="entry name" value="TonB_dep_Rec_b-barrel"/>
    <property type="match status" value="1"/>
</dbReference>
<feature type="transmembrane region" description="Helical" evidence="10">
    <location>
        <begin position="27"/>
        <end position="46"/>
    </location>
</feature>
<dbReference type="Gene3D" id="2.170.130.10">
    <property type="entry name" value="TonB-dependent receptor, plug domain"/>
    <property type="match status" value="1"/>
</dbReference>
<protein>
    <submittedName>
        <fullName evidence="13">SusC/RagA family TonB-linked outer membrane protein</fullName>
    </submittedName>
</protein>
<dbReference type="Gene3D" id="3.55.50.30">
    <property type="match status" value="1"/>
</dbReference>
<evidence type="ECO:0000259" key="11">
    <source>
        <dbReference type="Pfam" id="PF00593"/>
    </source>
</evidence>
<evidence type="ECO:0000313" key="13">
    <source>
        <dbReference type="EMBL" id="QHV94542.1"/>
    </source>
</evidence>
<dbReference type="InterPro" id="IPR039426">
    <property type="entry name" value="TonB-dep_rcpt-like"/>
</dbReference>
<evidence type="ECO:0000256" key="8">
    <source>
        <dbReference type="PROSITE-ProRule" id="PRU01360"/>
    </source>
</evidence>
<evidence type="ECO:0000256" key="6">
    <source>
        <dbReference type="ARBA" id="ARBA00023136"/>
    </source>
</evidence>
<dbReference type="EMBL" id="CP045997">
    <property type="protein sequence ID" value="QHV94542.1"/>
    <property type="molecule type" value="Genomic_DNA"/>
</dbReference>
<dbReference type="AlphaFoldDB" id="A0A6P1VQZ8"/>
<dbReference type="KEGG" id="senf:GJR95_05720"/>
<comment type="similarity">
    <text evidence="8 9">Belongs to the TonB-dependent receptor family.</text>
</comment>
<dbReference type="Gene3D" id="2.40.170.20">
    <property type="entry name" value="TonB-dependent receptor, beta-barrel domain"/>
    <property type="match status" value="1"/>
</dbReference>
<keyword evidence="5 9" id="KW-0798">TonB box</keyword>
<accession>A0A6P1VQZ8</accession>
<reference evidence="13 14" key="1">
    <citation type="submission" date="2019-11" db="EMBL/GenBank/DDBJ databases">
        <title>Spirosoma endbachense sp. nov., isolated from a natural salt meadow.</title>
        <authorList>
            <person name="Rojas J."/>
            <person name="Ambika Manirajan B."/>
            <person name="Ratering S."/>
            <person name="Suarez C."/>
            <person name="Geissler-Plaum R."/>
            <person name="Schnell S."/>
        </authorList>
    </citation>
    <scope>NUCLEOTIDE SEQUENCE [LARGE SCALE GENOMIC DNA]</scope>
    <source>
        <strain evidence="13 14">I-24</strain>
    </source>
</reference>
<dbReference type="Pfam" id="PF13715">
    <property type="entry name" value="CarbopepD_reg_2"/>
    <property type="match status" value="1"/>
</dbReference>
<dbReference type="NCBIfam" id="TIGR04057">
    <property type="entry name" value="SusC_RagA_signa"/>
    <property type="match status" value="1"/>
</dbReference>
<proteinExistence type="inferred from homology"/>
<dbReference type="SUPFAM" id="SSF49464">
    <property type="entry name" value="Carboxypeptidase regulatory domain-like"/>
    <property type="match status" value="1"/>
</dbReference>
<dbReference type="SUPFAM" id="SSF56935">
    <property type="entry name" value="Porins"/>
    <property type="match status" value="1"/>
</dbReference>
<dbReference type="InterPro" id="IPR023997">
    <property type="entry name" value="TonB-dep_OMP_SusC/RagA_CS"/>
</dbReference>
<dbReference type="Proteomes" id="UP000464577">
    <property type="component" value="Chromosome"/>
</dbReference>
<keyword evidence="6 8" id="KW-0472">Membrane</keyword>
<dbReference type="InterPro" id="IPR008969">
    <property type="entry name" value="CarboxyPept-like_regulatory"/>
</dbReference>
<feature type="domain" description="TonB-dependent receptor plug" evidence="12">
    <location>
        <begin position="248"/>
        <end position="356"/>
    </location>
</feature>
<keyword evidence="14" id="KW-1185">Reference proteome</keyword>
<dbReference type="Pfam" id="PF07715">
    <property type="entry name" value="Plug"/>
    <property type="match status" value="1"/>
</dbReference>
<evidence type="ECO:0000256" key="9">
    <source>
        <dbReference type="RuleBase" id="RU003357"/>
    </source>
</evidence>
<dbReference type="NCBIfam" id="TIGR04056">
    <property type="entry name" value="OMP_RagA_SusC"/>
    <property type="match status" value="1"/>
</dbReference>
<sequence length="1146" mass="125614">MNKKNCPLSNETHQTLKEMHVHIQLPLLTRILVSVVLNTLVVILIFSGSTQASRSETQDMLSKKISIQVNNEPVKKVFRNLNRLTGVKFAYNSGLFEENKRVSIKAINKSLAEVLNGVFEPLGIGYSVQNNLVLLKPLESPVTSEARTYQPPSKSFNLVTGKVTDNNAGPLPGVSIVVKGTQRGTVTNENGSFTIDLLAQDSILVFSFIGYQNREENIRNRSEINVVLIPENRSLDEVVVVGYGTQKVSDLTGSVSRISEKDIQSRPVSSFQDAIQGRSSGVYVRQTGGNLDGRFSISVRGTGSVTGSNDPLVVVDGIPLFSGGFSTINPKDIVSIDILKDASATAIYGARAANGVLLITTRRGKEGKSNITVSADIGIEQMSNQYHVLTTEQQRRLFVDAFKNTGKNTAAYEDLTNPAWQIDTDWQKLGTRTAARRSYSIGLSGGTDKSTYSVSIGHLDRQGTIRNSDFKSYSFRANNDITIKKRLKVSSNLSGSHQIQHVLNQDSWGGGTYGSFLSSHSYTKPYDDNGNLTAINTAADPYFGANSNPLIDQFQPVREEKLTRLLGAVKADLDIVKGLRFGGSLGADLVLGNNYSYLPVYQIGLFSRPQGSVTIRSGQDLNWLTDATFQYDKEFNKHGVKILVGFSTQQFNTRSATITGTGTLDNALNQLSNQTNFNATGAEVNSGLVSSFARLNYSYNDKYLLTATVRRDGSSKFGPAKKYGTFPSASIAWRVTQEDFARNIPGLHELKLRSSYGLTGNQNLGDFSFITRAGPASYVYGNSVVIGNAAQNIGNPNLQWESARQFDAGLDLSLLRGRLSFTLDYYHKLSDNLLIRTPIPFTSGVQEDPTVNIGSLKNTGFEFSLNSQNISGKVSWSTNFNISTNKNVVLDLGKNSIGDPLQIPGGVMPLSNEITNLTVTGRPVGAFYMYRFIGIWQLGEEEAAKKWANAVPGDLKFADNNHNGIMDEGDKEFVGQPQPKVFGGINNTISYHGFSASFLFNFAAGNKLYHSMRNLNARAVPFNQQLAEVADYWTPTNPTNKVPRASQQSGNTTYLATKVSTRYLENADFLRLKNVNLSYDFSEQVVKKLRLDAARLTLSATNLFTLTKYTGLDPEASSNASLLWAGIDLTPYPLTKLYSMSFLVTF</sequence>
<keyword evidence="2 8" id="KW-0813">Transport</keyword>
<keyword evidence="3 8" id="KW-1134">Transmembrane beta strand</keyword>
<dbReference type="InterPro" id="IPR012910">
    <property type="entry name" value="Plug_dom"/>
</dbReference>
<organism evidence="13 14">
    <name type="scientific">Spirosoma endbachense</name>
    <dbReference type="NCBI Taxonomy" id="2666025"/>
    <lineage>
        <taxon>Bacteria</taxon>
        <taxon>Pseudomonadati</taxon>
        <taxon>Bacteroidota</taxon>
        <taxon>Cytophagia</taxon>
        <taxon>Cytophagales</taxon>
        <taxon>Cytophagaceae</taxon>
        <taxon>Spirosoma</taxon>
    </lineage>
</organism>
<dbReference type="InterPro" id="IPR037066">
    <property type="entry name" value="Plug_dom_sf"/>
</dbReference>
<dbReference type="Gene3D" id="2.60.40.1120">
    <property type="entry name" value="Carboxypeptidase-like, regulatory domain"/>
    <property type="match status" value="1"/>
</dbReference>
<evidence type="ECO:0000256" key="1">
    <source>
        <dbReference type="ARBA" id="ARBA00004571"/>
    </source>
</evidence>
<evidence type="ECO:0000256" key="5">
    <source>
        <dbReference type="ARBA" id="ARBA00023077"/>
    </source>
</evidence>
<evidence type="ECO:0000256" key="2">
    <source>
        <dbReference type="ARBA" id="ARBA00022448"/>
    </source>
</evidence>
<gene>
    <name evidence="13" type="ORF">GJR95_05720</name>
</gene>
<evidence type="ECO:0000256" key="3">
    <source>
        <dbReference type="ARBA" id="ARBA00022452"/>
    </source>
</evidence>
<evidence type="ECO:0000256" key="10">
    <source>
        <dbReference type="SAM" id="Phobius"/>
    </source>
</evidence>
<evidence type="ECO:0000313" key="14">
    <source>
        <dbReference type="Proteomes" id="UP000464577"/>
    </source>
</evidence>
<evidence type="ECO:0000256" key="4">
    <source>
        <dbReference type="ARBA" id="ARBA00022692"/>
    </source>
</evidence>
<name>A0A6P1VQZ8_9BACT</name>
<evidence type="ECO:0000256" key="7">
    <source>
        <dbReference type="ARBA" id="ARBA00023237"/>
    </source>
</evidence>
<keyword evidence="10" id="KW-1133">Transmembrane helix</keyword>
<keyword evidence="7 8" id="KW-0998">Cell outer membrane</keyword>
<comment type="subcellular location">
    <subcellularLocation>
        <location evidence="1 8">Cell outer membrane</location>
        <topology evidence="1 8">Multi-pass membrane protein</topology>
    </subcellularLocation>
</comment>
<dbReference type="InterPro" id="IPR036942">
    <property type="entry name" value="Beta-barrel_TonB_sf"/>
</dbReference>
<dbReference type="PROSITE" id="PS52016">
    <property type="entry name" value="TONB_DEPENDENT_REC_3"/>
    <property type="match status" value="1"/>
</dbReference>
<dbReference type="GO" id="GO:0009279">
    <property type="term" value="C:cell outer membrane"/>
    <property type="evidence" value="ECO:0007669"/>
    <property type="project" value="UniProtKB-SubCell"/>
</dbReference>
<feature type="domain" description="TonB-dependent receptor-like beta-barrel" evidence="11">
    <location>
        <begin position="518"/>
        <end position="900"/>
    </location>
</feature>
<dbReference type="InterPro" id="IPR000531">
    <property type="entry name" value="Beta-barrel_TonB"/>
</dbReference>
<evidence type="ECO:0000259" key="12">
    <source>
        <dbReference type="Pfam" id="PF07715"/>
    </source>
</evidence>